<reference evidence="10" key="1">
    <citation type="submission" date="2023-06" db="EMBL/GenBank/DDBJ databases">
        <title>Survivors Of The Sea: Transcriptome response of Skeletonema marinoi to long-term dormancy.</title>
        <authorList>
            <person name="Pinder M.I.M."/>
            <person name="Kourtchenko O."/>
            <person name="Robertson E.K."/>
            <person name="Larsson T."/>
            <person name="Maumus F."/>
            <person name="Osuna-Cruz C.M."/>
            <person name="Vancaester E."/>
            <person name="Stenow R."/>
            <person name="Vandepoele K."/>
            <person name="Ploug H."/>
            <person name="Bruchert V."/>
            <person name="Godhe A."/>
            <person name="Topel M."/>
        </authorList>
    </citation>
    <scope>NUCLEOTIDE SEQUENCE</scope>
    <source>
        <strain evidence="10">R05AC</strain>
    </source>
</reference>
<gene>
    <name evidence="10" type="ORF">QTG54_006585</name>
</gene>
<feature type="compositionally biased region" description="Polar residues" evidence="7">
    <location>
        <begin position="129"/>
        <end position="138"/>
    </location>
</feature>
<evidence type="ECO:0000256" key="4">
    <source>
        <dbReference type="ARBA" id="ARBA00022884"/>
    </source>
</evidence>
<evidence type="ECO:0000259" key="9">
    <source>
        <dbReference type="PROSITE" id="PS50157"/>
    </source>
</evidence>
<dbReference type="GO" id="GO:0003729">
    <property type="term" value="F:mRNA binding"/>
    <property type="evidence" value="ECO:0007669"/>
    <property type="project" value="TreeGrafter"/>
</dbReference>
<evidence type="ECO:0000256" key="1">
    <source>
        <dbReference type="ARBA" id="ARBA00022723"/>
    </source>
</evidence>
<dbReference type="PROSITE" id="PS50157">
    <property type="entry name" value="ZINC_FINGER_C2H2_2"/>
    <property type="match status" value="1"/>
</dbReference>
<dbReference type="EMBL" id="JATAAI010000010">
    <property type="protein sequence ID" value="KAK1742988.1"/>
    <property type="molecule type" value="Genomic_DNA"/>
</dbReference>
<name>A0AAD8YB64_9STRA</name>
<evidence type="ECO:0000256" key="3">
    <source>
        <dbReference type="ARBA" id="ARBA00022833"/>
    </source>
</evidence>
<feature type="domain" description="C2H2-type" evidence="9">
    <location>
        <begin position="74"/>
        <end position="98"/>
    </location>
</feature>
<dbReference type="Pfam" id="PF00076">
    <property type="entry name" value="RRM_1"/>
    <property type="match status" value="1"/>
</dbReference>
<dbReference type="InterPro" id="IPR050374">
    <property type="entry name" value="RRT5_SRSF_SR"/>
</dbReference>
<feature type="region of interest" description="Disordered" evidence="7">
    <location>
        <begin position="405"/>
        <end position="446"/>
    </location>
</feature>
<accession>A0AAD8YB64</accession>
<dbReference type="Pfam" id="PF12171">
    <property type="entry name" value="zf-C2H2_jaz"/>
    <property type="match status" value="1"/>
</dbReference>
<keyword evidence="11" id="KW-1185">Reference proteome</keyword>
<dbReference type="InterPro" id="IPR035979">
    <property type="entry name" value="RBD_domain_sf"/>
</dbReference>
<dbReference type="GO" id="GO:0005737">
    <property type="term" value="C:cytoplasm"/>
    <property type="evidence" value="ECO:0007669"/>
    <property type="project" value="TreeGrafter"/>
</dbReference>
<dbReference type="PROSITE" id="PS50102">
    <property type="entry name" value="RRM"/>
    <property type="match status" value="1"/>
</dbReference>
<feature type="compositionally biased region" description="Polar residues" evidence="7">
    <location>
        <begin position="250"/>
        <end position="262"/>
    </location>
</feature>
<evidence type="ECO:0000256" key="6">
    <source>
        <dbReference type="PROSITE-ProRule" id="PRU00176"/>
    </source>
</evidence>
<protein>
    <recommendedName>
        <fullName evidence="12">C2H2-type domain-containing protein</fullName>
    </recommendedName>
</protein>
<feature type="compositionally biased region" description="Basic and acidic residues" evidence="7">
    <location>
        <begin position="103"/>
        <end position="112"/>
    </location>
</feature>
<evidence type="ECO:0008006" key="12">
    <source>
        <dbReference type="Google" id="ProtNLM"/>
    </source>
</evidence>
<evidence type="ECO:0000259" key="8">
    <source>
        <dbReference type="PROSITE" id="PS50102"/>
    </source>
</evidence>
<dbReference type="PANTHER" id="PTHR23003:SF3">
    <property type="entry name" value="FI21236P1-RELATED"/>
    <property type="match status" value="1"/>
</dbReference>
<evidence type="ECO:0000256" key="7">
    <source>
        <dbReference type="SAM" id="MobiDB-lite"/>
    </source>
</evidence>
<dbReference type="SUPFAM" id="SSF57667">
    <property type="entry name" value="beta-beta-alpha zinc fingers"/>
    <property type="match status" value="1"/>
</dbReference>
<dbReference type="SMART" id="SM00360">
    <property type="entry name" value="RRM"/>
    <property type="match status" value="1"/>
</dbReference>
<evidence type="ECO:0000313" key="10">
    <source>
        <dbReference type="EMBL" id="KAK1742988.1"/>
    </source>
</evidence>
<dbReference type="InterPro" id="IPR012677">
    <property type="entry name" value="Nucleotide-bd_a/b_plait_sf"/>
</dbReference>
<evidence type="ECO:0000256" key="2">
    <source>
        <dbReference type="ARBA" id="ARBA00022771"/>
    </source>
</evidence>
<sequence>MQGIGGNAAQLHYMSSWNSDQALPHHYHFDNTGTKEDGSNPNTEGQSRKQTLKPKSKDGAAGNKAAKKAKTTRFQCIPCNKYFKDGKALEQHKQGARHMKRLQRTDTQRDSNKQSYDTNNHVSSHPHPSEQQQHGISNQAQIRDDSYAQPGTVNNWNANNDNMSNTGFDASDMTAGFFTQIAEANRAWSRANLQGVGFQGSGLQPDECISTSQAFHSDAYQTPALVTNTGTFTQNIDDAPEVKTEEDCDNNSNSQNTDVSKSNGNLMKLTAEQSLQTKFPQGCQVIYSYTKESEESEETRVRIGTVNSVFIDMMSSSRQLAYEINPIKSDTMIFIDEHLLAYAPQCPIFYFKTPREASALVRDEDQASEGIVLVSQWSNINQNEGGTLSYTILLQHSATDEHTMKTNVSSENVSYRSPTSRLLSTKRSGCQQEDLDPPSKRFKSQPEDKEACQIWVGNMNKQMSWGILLQHFDECGHVKFSEREVARDGKLKNCGIVRYATAQEAQHAIRKLNNMKIMGRTLLVKMDRKA</sequence>
<feature type="compositionally biased region" description="Polar residues" evidence="7">
    <location>
        <begin position="113"/>
        <end position="123"/>
    </location>
</feature>
<feature type="compositionally biased region" description="Polar residues" evidence="7">
    <location>
        <begin position="39"/>
        <end position="49"/>
    </location>
</feature>
<dbReference type="SUPFAM" id="SSF54928">
    <property type="entry name" value="RNA-binding domain, RBD"/>
    <property type="match status" value="1"/>
</dbReference>
<dbReference type="InterPro" id="IPR036236">
    <property type="entry name" value="Znf_C2H2_sf"/>
</dbReference>
<dbReference type="SMART" id="SM00451">
    <property type="entry name" value="ZnF_U1"/>
    <property type="match status" value="1"/>
</dbReference>
<proteinExistence type="predicted"/>
<feature type="compositionally biased region" description="Polar residues" evidence="7">
    <location>
        <begin position="405"/>
        <end position="431"/>
    </location>
</feature>
<evidence type="ECO:0000256" key="5">
    <source>
        <dbReference type="PROSITE-ProRule" id="PRU00042"/>
    </source>
</evidence>
<dbReference type="Gene3D" id="3.30.70.330">
    <property type="match status" value="1"/>
</dbReference>
<organism evidence="10 11">
    <name type="scientific">Skeletonema marinoi</name>
    <dbReference type="NCBI Taxonomy" id="267567"/>
    <lineage>
        <taxon>Eukaryota</taxon>
        <taxon>Sar</taxon>
        <taxon>Stramenopiles</taxon>
        <taxon>Ochrophyta</taxon>
        <taxon>Bacillariophyta</taxon>
        <taxon>Coscinodiscophyceae</taxon>
        <taxon>Thalassiosirophycidae</taxon>
        <taxon>Thalassiosirales</taxon>
        <taxon>Skeletonemataceae</taxon>
        <taxon>Skeletonema</taxon>
        <taxon>Skeletonema marinoi-dohrnii complex</taxon>
    </lineage>
</organism>
<dbReference type="AlphaFoldDB" id="A0AAD8YB64"/>
<keyword evidence="2 5" id="KW-0863">Zinc-finger</keyword>
<dbReference type="InterPro" id="IPR003604">
    <property type="entry name" value="Matrin/U1-like-C_Znf_C2H2"/>
</dbReference>
<keyword evidence="4 6" id="KW-0694">RNA-binding</keyword>
<dbReference type="PROSITE" id="PS00028">
    <property type="entry name" value="ZINC_FINGER_C2H2_1"/>
    <property type="match status" value="1"/>
</dbReference>
<keyword evidence="1" id="KW-0479">Metal-binding</keyword>
<dbReference type="GO" id="GO:0008270">
    <property type="term" value="F:zinc ion binding"/>
    <property type="evidence" value="ECO:0007669"/>
    <property type="project" value="UniProtKB-KW"/>
</dbReference>
<dbReference type="InterPro" id="IPR022755">
    <property type="entry name" value="Znf_C2H2_jaz"/>
</dbReference>
<keyword evidence="3" id="KW-0862">Zinc</keyword>
<dbReference type="GO" id="GO:0005634">
    <property type="term" value="C:nucleus"/>
    <property type="evidence" value="ECO:0007669"/>
    <property type="project" value="TreeGrafter"/>
</dbReference>
<dbReference type="GO" id="GO:1990904">
    <property type="term" value="C:ribonucleoprotein complex"/>
    <property type="evidence" value="ECO:0007669"/>
    <property type="project" value="TreeGrafter"/>
</dbReference>
<feature type="region of interest" description="Disordered" evidence="7">
    <location>
        <begin position="24"/>
        <end position="70"/>
    </location>
</feature>
<comment type="caution">
    <text evidence="10">The sequence shown here is derived from an EMBL/GenBank/DDBJ whole genome shotgun (WGS) entry which is preliminary data.</text>
</comment>
<dbReference type="Proteomes" id="UP001224775">
    <property type="component" value="Unassembled WGS sequence"/>
</dbReference>
<feature type="region of interest" description="Disordered" evidence="7">
    <location>
        <begin position="90"/>
        <end position="138"/>
    </location>
</feature>
<dbReference type="InterPro" id="IPR013087">
    <property type="entry name" value="Znf_C2H2_type"/>
</dbReference>
<feature type="domain" description="RRM" evidence="8">
    <location>
        <begin position="452"/>
        <end position="529"/>
    </location>
</feature>
<feature type="region of interest" description="Disordered" evidence="7">
    <location>
        <begin position="243"/>
        <end position="262"/>
    </location>
</feature>
<dbReference type="Gene3D" id="3.30.160.60">
    <property type="entry name" value="Classic Zinc Finger"/>
    <property type="match status" value="1"/>
</dbReference>
<feature type="compositionally biased region" description="Basic and acidic residues" evidence="7">
    <location>
        <begin position="27"/>
        <end position="38"/>
    </location>
</feature>
<dbReference type="InterPro" id="IPR000504">
    <property type="entry name" value="RRM_dom"/>
</dbReference>
<dbReference type="PANTHER" id="PTHR23003">
    <property type="entry name" value="RNA RECOGNITION MOTIF RRM DOMAIN CONTAINING PROTEIN"/>
    <property type="match status" value="1"/>
</dbReference>
<evidence type="ECO:0000313" key="11">
    <source>
        <dbReference type="Proteomes" id="UP001224775"/>
    </source>
</evidence>